<dbReference type="Pfam" id="PF08241">
    <property type="entry name" value="Methyltransf_11"/>
    <property type="match status" value="1"/>
</dbReference>
<dbReference type="EMBL" id="LAZR01008962">
    <property type="protein sequence ID" value="KKM75534.1"/>
    <property type="molecule type" value="Genomic_DNA"/>
</dbReference>
<comment type="caution">
    <text evidence="2">The sequence shown here is derived from an EMBL/GenBank/DDBJ whole genome shotgun (WGS) entry which is preliminary data.</text>
</comment>
<organism evidence="2">
    <name type="scientific">marine sediment metagenome</name>
    <dbReference type="NCBI Taxonomy" id="412755"/>
    <lineage>
        <taxon>unclassified sequences</taxon>
        <taxon>metagenomes</taxon>
        <taxon>ecological metagenomes</taxon>
    </lineage>
</organism>
<dbReference type="PANTHER" id="PTHR43861:SF6">
    <property type="entry name" value="METHYLTRANSFERASE TYPE 11"/>
    <property type="match status" value="1"/>
</dbReference>
<evidence type="ECO:0000259" key="1">
    <source>
        <dbReference type="Pfam" id="PF08241"/>
    </source>
</evidence>
<proteinExistence type="predicted"/>
<dbReference type="Gene3D" id="3.40.50.150">
    <property type="entry name" value="Vaccinia Virus protein VP39"/>
    <property type="match status" value="1"/>
</dbReference>
<dbReference type="GO" id="GO:0008757">
    <property type="term" value="F:S-adenosylmethionine-dependent methyltransferase activity"/>
    <property type="evidence" value="ECO:0007669"/>
    <property type="project" value="InterPro"/>
</dbReference>
<dbReference type="AlphaFoldDB" id="A0A0F9K0G3"/>
<evidence type="ECO:0000313" key="2">
    <source>
        <dbReference type="EMBL" id="KKM75534.1"/>
    </source>
</evidence>
<reference evidence="2" key="1">
    <citation type="journal article" date="2015" name="Nature">
        <title>Complex archaea that bridge the gap between prokaryotes and eukaryotes.</title>
        <authorList>
            <person name="Spang A."/>
            <person name="Saw J.H."/>
            <person name="Jorgensen S.L."/>
            <person name="Zaremba-Niedzwiedzka K."/>
            <person name="Martijn J."/>
            <person name="Lind A.E."/>
            <person name="van Eijk R."/>
            <person name="Schleper C."/>
            <person name="Guy L."/>
            <person name="Ettema T.J."/>
        </authorList>
    </citation>
    <scope>NUCLEOTIDE SEQUENCE</scope>
</reference>
<feature type="domain" description="Methyltransferase type 11" evidence="1">
    <location>
        <begin position="51"/>
        <end position="142"/>
    </location>
</feature>
<gene>
    <name evidence="2" type="ORF">LCGC14_1389280</name>
</gene>
<sequence>MEKNNNKFFMGKAKKAYRQYYKGLKTAIGGNERFAWVRDILLENVTGKVILDVGCGEGTLLKMLKDNNNDVFGIDASETGVFSCEQKGLSCALADISIDEFPYHNDMFDIVLCFETVEHIESPHHCFWEIKRVLKDKGTFIISIPNPKNLHPYIYPSLFSFKNFKTFLLMNSFTIINIKGWGQATILNKLNRWLKSKNGLLCTKYMSRLLHFISRKRNLLMRKKIGTPFSYSYSFCFSCLSHKKDKTLMEQVAEETHPIPE</sequence>
<name>A0A0F9K0G3_9ZZZZ</name>
<dbReference type="PANTHER" id="PTHR43861">
    <property type="entry name" value="TRANS-ACONITATE 2-METHYLTRANSFERASE-RELATED"/>
    <property type="match status" value="1"/>
</dbReference>
<dbReference type="InterPro" id="IPR013216">
    <property type="entry name" value="Methyltransf_11"/>
</dbReference>
<dbReference type="SUPFAM" id="SSF53335">
    <property type="entry name" value="S-adenosyl-L-methionine-dependent methyltransferases"/>
    <property type="match status" value="1"/>
</dbReference>
<dbReference type="CDD" id="cd02440">
    <property type="entry name" value="AdoMet_MTases"/>
    <property type="match status" value="1"/>
</dbReference>
<protein>
    <recommendedName>
        <fullName evidence="1">Methyltransferase type 11 domain-containing protein</fullName>
    </recommendedName>
</protein>
<dbReference type="InterPro" id="IPR029063">
    <property type="entry name" value="SAM-dependent_MTases_sf"/>
</dbReference>
<accession>A0A0F9K0G3</accession>